<sequence length="891" mass="99932">MARKDNREIYEQENQEWIASLDYVIQHESPERVQELLGTLQAHAQQFGIQFSCPGYSAYINTISADQQVPYPGNREIERRIKSLVRWNAMAMVVRANRESSGIGGHISTYASAATLWEVAFTHFLRGSNDQHNADLVYFQGHAAPGAYARSFLEGRLSMQQLENFRRELKPDGGLSSYPHPRLMPEYWQFPTVSMGLAPIQAIYQARFMRYLEDNGLKEPSDQKVWAFLGDGEMDEPESLGAITLAARERLDNLIFVVNCNLQRLDGPVRGNGQIIQELEAAFRGAGWNVIKVIWGSDWDVLFEKDTDDVLVSHLGCVLDGEMQKYAVEGGEYIREHFFGRDPKLLKLVENYSDEQLQKLRRGGHDPVKVYNAYHAAVHHEGSPTVILAHTIKGYGLGEAGEGRNITHQQKKLNEAELKYFRSRFGIPLSDEDVDDAPFYKPDDDSEEMKYLLDRRKQLGGFLPQRATDRAETIEEPAAELFQEFLEGSGDREVATTMVLVHLLSKLLKTKPLGERVVPIVPDESRTFGMDALFRKVGIYSHKGQMYEPVDKESLLYYKEAKDGALLEEGITEAGSLASFIAAGTSDSSYGITMIPCFIFYSMFGFQRVGDLIWAAADARARGFLVGGTSGRTTLPGEGLQHQDGQSHLFAFAVPNVRAYDPAFAYEVAVIVQEGIRRMFIEQEDLIYYLTVMNEKYAMPPMPDDKVRDGILNGMYRFKASENPKKKKHVNLLGSGAILNEVITAGKTLEEDYGVSADIWSVTGYKQLYDDANTVDRWNRLHPDADPRQTYIRQCFPEEGGIFVAASDYVKAVPLAASSWFPGRFTALGTDGFGHSDDRAALRDHFEVDHRHIVLAALAELEQTGAIKQGSAAQARDSLNIASEKPHAIDI</sequence>
<comment type="catalytic activity">
    <reaction evidence="7 8">
        <text>N(6)-[(R)-lipoyl]-L-lysyl-[protein] + pyruvate + H(+) = N(6)-[(R)-S(8)-acetyldihydrolipoyl]-L-lysyl-[protein] + CO2</text>
        <dbReference type="Rhea" id="RHEA:19189"/>
        <dbReference type="Rhea" id="RHEA-COMP:10474"/>
        <dbReference type="Rhea" id="RHEA-COMP:10478"/>
        <dbReference type="ChEBI" id="CHEBI:15361"/>
        <dbReference type="ChEBI" id="CHEBI:15378"/>
        <dbReference type="ChEBI" id="CHEBI:16526"/>
        <dbReference type="ChEBI" id="CHEBI:83099"/>
        <dbReference type="ChEBI" id="CHEBI:83111"/>
        <dbReference type="EC" id="1.2.4.1"/>
    </reaction>
</comment>
<protein>
    <recommendedName>
        <fullName evidence="3 8">Pyruvate dehydrogenase E1 component</fullName>
        <ecNumber evidence="2 8">1.2.4.1</ecNumber>
    </recommendedName>
</protein>
<dbReference type="PIRSF" id="PIRSF000156">
    <property type="entry name" value="Pyruvate_dh_E1"/>
    <property type="match status" value="1"/>
</dbReference>
<dbReference type="InterPro" id="IPR029061">
    <property type="entry name" value="THDP-binding"/>
</dbReference>
<dbReference type="Pfam" id="PF00456">
    <property type="entry name" value="Transketolase_N"/>
    <property type="match status" value="1"/>
</dbReference>
<dbReference type="InterPro" id="IPR035807">
    <property type="entry name" value="PDC_E1_N"/>
</dbReference>
<evidence type="ECO:0000256" key="7">
    <source>
        <dbReference type="ARBA" id="ARBA00051231"/>
    </source>
</evidence>
<dbReference type="InterPro" id="IPR041621">
    <property type="entry name" value="PDH_E1_M"/>
</dbReference>
<dbReference type="PANTHER" id="PTHR43825:SF3">
    <property type="entry name" value="PYRUVATE DEHYDROGENASE E1 COMPONENT"/>
    <property type="match status" value="1"/>
</dbReference>
<dbReference type="EC" id="1.2.4.1" evidence="2 8"/>
<keyword evidence="9" id="KW-0460">Magnesium</keyword>
<keyword evidence="9" id="KW-0479">Metal-binding</keyword>
<dbReference type="NCBIfam" id="TIGR00759">
    <property type="entry name" value="aceE"/>
    <property type="match status" value="1"/>
</dbReference>
<keyword evidence="5 8" id="KW-0786">Thiamine pyrophosphate</keyword>
<dbReference type="GO" id="GO:0046872">
    <property type="term" value="F:metal ion binding"/>
    <property type="evidence" value="ECO:0007669"/>
    <property type="project" value="UniProtKB-KW"/>
</dbReference>
<dbReference type="InterPro" id="IPR005474">
    <property type="entry name" value="Transketolase_N"/>
</dbReference>
<dbReference type="SUPFAM" id="SSF52922">
    <property type="entry name" value="TK C-terminal domain-like"/>
    <property type="match status" value="1"/>
</dbReference>
<comment type="cofactor">
    <cofactor evidence="9">
        <name>Mg(2+)</name>
        <dbReference type="ChEBI" id="CHEBI:18420"/>
    </cofactor>
</comment>
<accession>A0A9D5Q909</accession>
<dbReference type="Gene3D" id="3.40.50.920">
    <property type="match status" value="1"/>
</dbReference>
<evidence type="ECO:0000256" key="3">
    <source>
        <dbReference type="ARBA" id="ARBA00017172"/>
    </source>
</evidence>
<dbReference type="PANTHER" id="PTHR43825">
    <property type="entry name" value="PYRUVATE DEHYDROGENASE E1 COMPONENT"/>
    <property type="match status" value="1"/>
</dbReference>
<comment type="caution">
    <text evidence="13">The sequence shown here is derived from an EMBL/GenBank/DDBJ whole genome shotgun (WGS) entry which is preliminary data.</text>
</comment>
<evidence type="ECO:0000259" key="12">
    <source>
        <dbReference type="Pfam" id="PF22613"/>
    </source>
</evidence>
<proteinExistence type="predicted"/>
<keyword evidence="4 8" id="KW-0560">Oxidoreductase</keyword>
<evidence type="ECO:0000259" key="10">
    <source>
        <dbReference type="Pfam" id="PF00456"/>
    </source>
</evidence>
<evidence type="ECO:0000256" key="8">
    <source>
        <dbReference type="PIRNR" id="PIRNR000156"/>
    </source>
</evidence>
<comment type="cofactor">
    <cofactor evidence="1 8">
        <name>thiamine diphosphate</name>
        <dbReference type="ChEBI" id="CHEBI:58937"/>
    </cofactor>
</comment>
<organism evidence="13 14">
    <name type="scientific">candidate division KSB3 bacterium</name>
    <dbReference type="NCBI Taxonomy" id="2044937"/>
    <lineage>
        <taxon>Bacteria</taxon>
        <taxon>candidate division KSB3</taxon>
    </lineage>
</organism>
<reference evidence="13" key="1">
    <citation type="submission" date="2019-11" db="EMBL/GenBank/DDBJ databases">
        <title>Microbial mats filling the niche in hypersaline microbial mats.</title>
        <authorList>
            <person name="Wong H.L."/>
            <person name="Macleod F.I."/>
            <person name="White R.A. III"/>
            <person name="Burns B.P."/>
        </authorList>
    </citation>
    <scope>NUCLEOTIDE SEQUENCE</scope>
    <source>
        <strain evidence="13">Rbin_158</strain>
    </source>
</reference>
<evidence type="ECO:0000256" key="4">
    <source>
        <dbReference type="ARBA" id="ARBA00023002"/>
    </source>
</evidence>
<dbReference type="Pfam" id="PF17831">
    <property type="entry name" value="PDH_E1_M"/>
    <property type="match status" value="1"/>
</dbReference>
<dbReference type="InterPro" id="IPR004660">
    <property type="entry name" value="PDH_E1"/>
</dbReference>
<dbReference type="GO" id="GO:0004739">
    <property type="term" value="F:pyruvate dehydrogenase (acetyl-transferring) activity"/>
    <property type="evidence" value="ECO:0007669"/>
    <property type="project" value="UniProtKB-EC"/>
</dbReference>
<feature type="domain" description="Transketolase N-terminal" evidence="10">
    <location>
        <begin position="80"/>
        <end position="299"/>
    </location>
</feature>
<keyword evidence="6 8" id="KW-0670">Pyruvate</keyword>
<evidence type="ECO:0000256" key="9">
    <source>
        <dbReference type="PIRSR" id="PIRSR000156-1"/>
    </source>
</evidence>
<dbReference type="EMBL" id="WJJP01000730">
    <property type="protein sequence ID" value="MBD3327406.1"/>
    <property type="molecule type" value="Genomic_DNA"/>
</dbReference>
<dbReference type="Pfam" id="PF22613">
    <property type="entry name" value="Transketolase_C_1"/>
    <property type="match status" value="1"/>
</dbReference>
<feature type="binding site" evidence="9">
    <location>
        <position position="263"/>
    </location>
    <ligand>
        <name>Mg(2+)</name>
        <dbReference type="ChEBI" id="CHEBI:18420"/>
    </ligand>
</feature>
<dbReference type="InterPro" id="IPR055152">
    <property type="entry name" value="Transketolase-like_C_2"/>
</dbReference>
<feature type="domain" description="Transketolase-like C-terminal" evidence="12">
    <location>
        <begin position="714"/>
        <end position="849"/>
    </location>
</feature>
<dbReference type="Proteomes" id="UP000649604">
    <property type="component" value="Unassembled WGS sequence"/>
</dbReference>
<evidence type="ECO:0000313" key="13">
    <source>
        <dbReference type="EMBL" id="MBD3327406.1"/>
    </source>
</evidence>
<dbReference type="AlphaFoldDB" id="A0A9D5Q909"/>
<dbReference type="FunFam" id="3.40.50.970:FF:000011">
    <property type="entry name" value="Pyruvate dehydrogenase E1 component"/>
    <property type="match status" value="1"/>
</dbReference>
<feature type="domain" description="Pyruvate dehydrogenase E1 component middle" evidence="11">
    <location>
        <begin position="484"/>
        <end position="700"/>
    </location>
</feature>
<evidence type="ECO:0000256" key="6">
    <source>
        <dbReference type="ARBA" id="ARBA00023317"/>
    </source>
</evidence>
<feature type="binding site" evidence="9">
    <location>
        <position position="231"/>
    </location>
    <ligand>
        <name>Mg(2+)</name>
        <dbReference type="ChEBI" id="CHEBI:18420"/>
    </ligand>
</feature>
<evidence type="ECO:0000256" key="1">
    <source>
        <dbReference type="ARBA" id="ARBA00001964"/>
    </source>
</evidence>
<comment type="function">
    <text evidence="8">Component of the pyruvate dehydrogenase (PDH) complex, that catalyzes the overall conversion of pyruvate to acetyl-CoA and CO(2).</text>
</comment>
<gene>
    <name evidence="13" type="primary">aceE</name>
    <name evidence="13" type="ORF">GF339_22665</name>
</gene>
<evidence type="ECO:0000256" key="2">
    <source>
        <dbReference type="ARBA" id="ARBA00012281"/>
    </source>
</evidence>
<dbReference type="InterPro" id="IPR009014">
    <property type="entry name" value="Transketo_C/PFOR_II"/>
</dbReference>
<dbReference type="SUPFAM" id="SSF52518">
    <property type="entry name" value="Thiamin diphosphate-binding fold (THDP-binding)"/>
    <property type="match status" value="2"/>
</dbReference>
<dbReference type="InterPro" id="IPR051157">
    <property type="entry name" value="PDH/Transketolase"/>
</dbReference>
<dbReference type="CDD" id="cd02017">
    <property type="entry name" value="TPP_E1_EcPDC_like"/>
    <property type="match status" value="1"/>
</dbReference>
<name>A0A9D5Q909_9BACT</name>
<dbReference type="Gene3D" id="3.40.50.970">
    <property type="match status" value="2"/>
</dbReference>
<feature type="binding site" evidence="9">
    <location>
        <position position="261"/>
    </location>
    <ligand>
        <name>Mg(2+)</name>
        <dbReference type="ChEBI" id="CHEBI:18420"/>
    </ligand>
</feature>
<evidence type="ECO:0000313" key="14">
    <source>
        <dbReference type="Proteomes" id="UP000649604"/>
    </source>
</evidence>
<evidence type="ECO:0000259" key="11">
    <source>
        <dbReference type="Pfam" id="PF17831"/>
    </source>
</evidence>
<evidence type="ECO:0000256" key="5">
    <source>
        <dbReference type="ARBA" id="ARBA00023052"/>
    </source>
</evidence>